<organism evidence="1 2">
    <name type="scientific">Tetrahymena thermophila (strain SB210)</name>
    <dbReference type="NCBI Taxonomy" id="312017"/>
    <lineage>
        <taxon>Eukaryota</taxon>
        <taxon>Sar</taxon>
        <taxon>Alveolata</taxon>
        <taxon>Ciliophora</taxon>
        <taxon>Intramacronucleata</taxon>
        <taxon>Oligohymenophorea</taxon>
        <taxon>Hymenostomatida</taxon>
        <taxon>Tetrahymenina</taxon>
        <taxon>Tetrahymenidae</taxon>
        <taxon>Tetrahymena</taxon>
    </lineage>
</organism>
<dbReference type="RefSeq" id="XP_012651677.1">
    <property type="nucleotide sequence ID" value="XM_012796223.1"/>
</dbReference>
<reference evidence="2" key="1">
    <citation type="journal article" date="2006" name="PLoS Biol.">
        <title>Macronuclear genome sequence of the ciliate Tetrahymena thermophila, a model eukaryote.</title>
        <authorList>
            <person name="Eisen J.A."/>
            <person name="Coyne R.S."/>
            <person name="Wu M."/>
            <person name="Wu D."/>
            <person name="Thiagarajan M."/>
            <person name="Wortman J.R."/>
            <person name="Badger J.H."/>
            <person name="Ren Q."/>
            <person name="Amedeo P."/>
            <person name="Jones K.M."/>
            <person name="Tallon L.J."/>
            <person name="Delcher A.L."/>
            <person name="Salzberg S.L."/>
            <person name="Silva J.C."/>
            <person name="Haas B.J."/>
            <person name="Majoros W.H."/>
            <person name="Farzad M."/>
            <person name="Carlton J.M."/>
            <person name="Smith R.K. Jr."/>
            <person name="Garg J."/>
            <person name="Pearlman R.E."/>
            <person name="Karrer K.M."/>
            <person name="Sun L."/>
            <person name="Manning G."/>
            <person name="Elde N.C."/>
            <person name="Turkewitz A.P."/>
            <person name="Asai D.J."/>
            <person name="Wilkes D.E."/>
            <person name="Wang Y."/>
            <person name="Cai H."/>
            <person name="Collins K."/>
            <person name="Stewart B.A."/>
            <person name="Lee S.R."/>
            <person name="Wilamowska K."/>
            <person name="Weinberg Z."/>
            <person name="Ruzzo W.L."/>
            <person name="Wloga D."/>
            <person name="Gaertig J."/>
            <person name="Frankel J."/>
            <person name="Tsao C.-C."/>
            <person name="Gorovsky M.A."/>
            <person name="Keeling P.J."/>
            <person name="Waller R.F."/>
            <person name="Patron N.J."/>
            <person name="Cherry J.M."/>
            <person name="Stover N.A."/>
            <person name="Krieger C.J."/>
            <person name="del Toro C."/>
            <person name="Ryder H.F."/>
            <person name="Williamson S.C."/>
            <person name="Barbeau R.A."/>
            <person name="Hamilton E.P."/>
            <person name="Orias E."/>
        </authorList>
    </citation>
    <scope>NUCLEOTIDE SEQUENCE [LARGE SCALE GENOMIC DNA]</scope>
    <source>
        <strain evidence="2">SB210</strain>
    </source>
</reference>
<evidence type="ECO:0000313" key="1">
    <source>
        <dbReference type="EMBL" id="EWS75755.1"/>
    </source>
</evidence>
<keyword evidence="2" id="KW-1185">Reference proteome</keyword>
<evidence type="ECO:0000313" key="2">
    <source>
        <dbReference type="Proteomes" id="UP000009168"/>
    </source>
</evidence>
<dbReference type="GeneID" id="24437321"/>
<dbReference type="AlphaFoldDB" id="W7X8Q6"/>
<keyword evidence="1" id="KW-0812">Transmembrane</keyword>
<name>W7X8Q6_TETTS</name>
<dbReference type="Proteomes" id="UP000009168">
    <property type="component" value="Unassembled WGS sequence"/>
</dbReference>
<keyword evidence="1" id="KW-0472">Membrane</keyword>
<dbReference type="InParanoid" id="W7X8Q6"/>
<accession>W7X8Q6</accession>
<sequence>MNMKNYFQLSKIKKRVIKNKYILLINKLSLRKLLEIIIQLIVQGDKKDYPNQYLWLVIWKVKIWRRLKILFLTFTKLIQISMNLKVTQITQLPTKIMRILGVSFLNIINLTRQKNIIIIILKKQINYILMKQKSEYQNYQSKIQIKKNFLTPRRNLKNLIDGSWGSCIIFFHILLFNKIQLLNQLFFFLLSLTQLRSQLNIFKLK</sequence>
<gene>
    <name evidence="1" type="ORF">TTHERM_000108228</name>
</gene>
<dbReference type="KEGG" id="tet:TTHERM_000108228"/>
<proteinExistence type="predicted"/>
<dbReference type="EMBL" id="GG662798">
    <property type="protein sequence ID" value="EWS75755.1"/>
    <property type="molecule type" value="Genomic_DNA"/>
</dbReference>
<protein>
    <submittedName>
        <fullName evidence="1">Transmembrane protein, putative</fullName>
    </submittedName>
</protein>